<evidence type="ECO:0000313" key="4">
    <source>
        <dbReference type="EMBL" id="OQW51842.1"/>
    </source>
</evidence>
<gene>
    <name evidence="2" type="primary">apaG</name>
    <name evidence="4" type="ORF">A4S15_10240</name>
</gene>
<dbReference type="PANTHER" id="PTHR14289">
    <property type="entry name" value="F-BOX ONLY PROTEIN 3"/>
    <property type="match status" value="1"/>
</dbReference>
<protein>
    <recommendedName>
        <fullName evidence="1 2">Protein ApaG</fullName>
    </recommendedName>
</protein>
<name>A0A1W9HWZ0_9HYPH</name>
<dbReference type="HAMAP" id="MF_00791">
    <property type="entry name" value="ApaG"/>
    <property type="match status" value="1"/>
</dbReference>
<dbReference type="STRING" id="1827387.A4S15_10240"/>
<reference evidence="4 5" key="1">
    <citation type="journal article" date="2017" name="Water Res.">
        <title>Comammox in drinking water systems.</title>
        <authorList>
            <person name="Wang Y."/>
            <person name="Ma L."/>
            <person name="Mao Y."/>
            <person name="Jiang X."/>
            <person name="Xia Y."/>
            <person name="Yu K."/>
            <person name="Li B."/>
            <person name="Zhang T."/>
        </authorList>
    </citation>
    <scope>NUCLEOTIDE SEQUENCE [LARGE SCALE GENOMIC DNA]</scope>
    <source>
        <strain evidence="4">SG_bin8</strain>
    </source>
</reference>
<organism evidence="4 5">
    <name type="scientific">Candidatus Raskinella chloraquaticus</name>
    <dbReference type="NCBI Taxonomy" id="1951219"/>
    <lineage>
        <taxon>Bacteria</taxon>
        <taxon>Pseudomonadati</taxon>
        <taxon>Pseudomonadota</taxon>
        <taxon>Alphaproteobacteria</taxon>
        <taxon>Hyphomicrobiales</taxon>
        <taxon>Phreatobacteraceae</taxon>
        <taxon>Candidatus Raskinella</taxon>
    </lineage>
</organism>
<dbReference type="SUPFAM" id="SSF110069">
    <property type="entry name" value="ApaG-like"/>
    <property type="match status" value="1"/>
</dbReference>
<evidence type="ECO:0000313" key="5">
    <source>
        <dbReference type="Proteomes" id="UP000192872"/>
    </source>
</evidence>
<dbReference type="NCBIfam" id="NF003967">
    <property type="entry name" value="PRK05461.1"/>
    <property type="match status" value="1"/>
</dbReference>
<dbReference type="AlphaFoldDB" id="A0A1W9HWZ0"/>
<dbReference type="EMBL" id="LWDL01000017">
    <property type="protein sequence ID" value="OQW51842.1"/>
    <property type="molecule type" value="Genomic_DNA"/>
</dbReference>
<evidence type="ECO:0000256" key="2">
    <source>
        <dbReference type="HAMAP-Rule" id="MF_00791"/>
    </source>
</evidence>
<dbReference type="PANTHER" id="PTHR14289:SF16">
    <property type="entry name" value="POLYMERASE DELTA-INTERACTING PROTEIN 2"/>
    <property type="match status" value="1"/>
</dbReference>
<proteinExistence type="inferred from homology"/>
<evidence type="ECO:0000259" key="3">
    <source>
        <dbReference type="PROSITE" id="PS51087"/>
    </source>
</evidence>
<accession>A0A1W9HWZ0</accession>
<dbReference type="Pfam" id="PF04379">
    <property type="entry name" value="DUF525"/>
    <property type="match status" value="1"/>
</dbReference>
<dbReference type="InterPro" id="IPR036767">
    <property type="entry name" value="ApaG_sf"/>
</dbReference>
<dbReference type="RefSeq" id="WP_376802155.1">
    <property type="nucleotide sequence ID" value="NZ_DBNB01000034.1"/>
</dbReference>
<dbReference type="GO" id="GO:0070987">
    <property type="term" value="P:error-free translesion synthesis"/>
    <property type="evidence" value="ECO:0007669"/>
    <property type="project" value="TreeGrafter"/>
</dbReference>
<dbReference type="Proteomes" id="UP000192872">
    <property type="component" value="Unassembled WGS sequence"/>
</dbReference>
<sequence>MNYRRQTRTIEISVEPQFLAEQSSPDEGVFFWAYTIDIRNHGAETVRLRSRYWKITDANGRVQEVHGRGVVGEQPVLGSGGHFQYTSGCPLSTPSGIMVGAYTMEGSDGETFDVDIPAFSLDSPHMRRVLN</sequence>
<dbReference type="InterPro" id="IPR023065">
    <property type="entry name" value="Uncharacterised_ApaG"/>
</dbReference>
<comment type="caution">
    <text evidence="4">The sequence shown here is derived from an EMBL/GenBank/DDBJ whole genome shotgun (WGS) entry which is preliminary data.</text>
</comment>
<evidence type="ECO:0000256" key="1">
    <source>
        <dbReference type="ARBA" id="ARBA00017693"/>
    </source>
</evidence>
<dbReference type="Gene3D" id="2.60.40.1470">
    <property type="entry name" value="ApaG domain"/>
    <property type="match status" value="1"/>
</dbReference>
<feature type="domain" description="ApaG" evidence="3">
    <location>
        <begin position="4"/>
        <end position="128"/>
    </location>
</feature>
<dbReference type="PROSITE" id="PS51087">
    <property type="entry name" value="APAG"/>
    <property type="match status" value="1"/>
</dbReference>
<dbReference type="InterPro" id="IPR007474">
    <property type="entry name" value="ApaG_domain"/>
</dbReference>